<evidence type="ECO:0000313" key="13">
    <source>
        <dbReference type="Proteomes" id="UP001604277"/>
    </source>
</evidence>
<evidence type="ECO:0000256" key="6">
    <source>
        <dbReference type="ARBA" id="ARBA00023163"/>
    </source>
</evidence>
<evidence type="ECO:0000256" key="4">
    <source>
        <dbReference type="ARBA" id="ARBA00023015"/>
    </source>
</evidence>
<evidence type="ECO:0000256" key="2">
    <source>
        <dbReference type="ARBA" id="ARBA00022771"/>
    </source>
</evidence>
<keyword evidence="4 9" id="KW-0805">Transcription regulation</keyword>
<evidence type="ECO:0000259" key="11">
    <source>
        <dbReference type="PROSITE" id="PS50884"/>
    </source>
</evidence>
<dbReference type="GO" id="GO:0005634">
    <property type="term" value="C:nucleus"/>
    <property type="evidence" value="ECO:0007669"/>
    <property type="project" value="UniProtKB-SubCell"/>
</dbReference>
<comment type="function">
    <text evidence="9">Transcription factor that binds specifically to a 5'-AA[AG]G-3' consensus core sequence.</text>
</comment>
<protein>
    <recommendedName>
        <fullName evidence="9">Dof zinc finger protein</fullName>
    </recommendedName>
</protein>
<accession>A0ABD1U4P5</accession>
<comment type="subcellular location">
    <subcellularLocation>
        <location evidence="8 9">Nucleus</location>
    </subcellularLocation>
</comment>
<keyword evidence="2 8" id="KW-0863">Zinc-finger</keyword>
<evidence type="ECO:0000256" key="7">
    <source>
        <dbReference type="ARBA" id="ARBA00023242"/>
    </source>
</evidence>
<evidence type="ECO:0000256" key="1">
    <source>
        <dbReference type="ARBA" id="ARBA00022723"/>
    </source>
</evidence>
<name>A0ABD1U4P5_9LAMI</name>
<comment type="caution">
    <text evidence="12">The sequence shown here is derived from an EMBL/GenBank/DDBJ whole genome shotgun (WGS) entry which is preliminary data.</text>
</comment>
<dbReference type="PANTHER" id="PTHR31992:SF313">
    <property type="entry name" value="DOF ZINC FINGER PROTEIN DOF5.7"/>
    <property type="match status" value="1"/>
</dbReference>
<feature type="compositionally biased region" description="Polar residues" evidence="10">
    <location>
        <begin position="156"/>
        <end position="170"/>
    </location>
</feature>
<proteinExistence type="predicted"/>
<keyword evidence="3 9" id="KW-0862">Zinc</keyword>
<dbReference type="GO" id="GO:0008270">
    <property type="term" value="F:zinc ion binding"/>
    <property type="evidence" value="ECO:0007669"/>
    <property type="project" value="UniProtKB-KW"/>
</dbReference>
<reference evidence="13" key="1">
    <citation type="submission" date="2024-07" db="EMBL/GenBank/DDBJ databases">
        <title>Two chromosome-level genome assemblies of Korean endemic species Abeliophyllum distichum and Forsythia ovata (Oleaceae).</title>
        <authorList>
            <person name="Jang H."/>
        </authorList>
    </citation>
    <scope>NUCLEOTIDE SEQUENCE [LARGE SCALE GENOMIC DNA]</scope>
</reference>
<evidence type="ECO:0000256" key="8">
    <source>
        <dbReference type="PROSITE-ProRule" id="PRU00071"/>
    </source>
</evidence>
<sequence>MDDCSLHLDLSRLTMKMEEEWASFLGVVKRVSHLDLDCDFLTSLIYARVPNLPFSRLFTDSTSANRHRRLRLQHHPNNQVLKCPRCDSSNTKFCYYNNYNLSQSRHFWKSCRRYWTKGGVLHNVPVGGSCRKTKRSKSKTNTSSVADGPSERKLSFHSSSENLSLTAVTT</sequence>
<dbReference type="PANTHER" id="PTHR31992">
    <property type="entry name" value="DOF ZINC FINGER PROTEIN DOF1.4-RELATED"/>
    <property type="match status" value="1"/>
</dbReference>
<keyword evidence="13" id="KW-1185">Reference proteome</keyword>
<keyword evidence="6 9" id="KW-0804">Transcription</keyword>
<evidence type="ECO:0000256" key="10">
    <source>
        <dbReference type="SAM" id="MobiDB-lite"/>
    </source>
</evidence>
<dbReference type="AlphaFoldDB" id="A0ABD1U4P5"/>
<keyword evidence="1 9" id="KW-0479">Metal-binding</keyword>
<evidence type="ECO:0000256" key="5">
    <source>
        <dbReference type="ARBA" id="ARBA00023125"/>
    </source>
</evidence>
<evidence type="ECO:0000313" key="12">
    <source>
        <dbReference type="EMBL" id="KAL2519991.1"/>
    </source>
</evidence>
<dbReference type="PROSITE" id="PS50884">
    <property type="entry name" value="ZF_DOF_2"/>
    <property type="match status" value="1"/>
</dbReference>
<dbReference type="InterPro" id="IPR045174">
    <property type="entry name" value="Dof"/>
</dbReference>
<dbReference type="GO" id="GO:0003677">
    <property type="term" value="F:DNA binding"/>
    <property type="evidence" value="ECO:0007669"/>
    <property type="project" value="UniProtKB-UniRule"/>
</dbReference>
<feature type="domain" description="Dof-type" evidence="11">
    <location>
        <begin position="81"/>
        <end position="135"/>
    </location>
</feature>
<dbReference type="EMBL" id="JBFOLJ010000007">
    <property type="protein sequence ID" value="KAL2519991.1"/>
    <property type="molecule type" value="Genomic_DNA"/>
</dbReference>
<evidence type="ECO:0000256" key="3">
    <source>
        <dbReference type="ARBA" id="ARBA00022833"/>
    </source>
</evidence>
<organism evidence="12 13">
    <name type="scientific">Forsythia ovata</name>
    <dbReference type="NCBI Taxonomy" id="205694"/>
    <lineage>
        <taxon>Eukaryota</taxon>
        <taxon>Viridiplantae</taxon>
        <taxon>Streptophyta</taxon>
        <taxon>Embryophyta</taxon>
        <taxon>Tracheophyta</taxon>
        <taxon>Spermatophyta</taxon>
        <taxon>Magnoliopsida</taxon>
        <taxon>eudicotyledons</taxon>
        <taxon>Gunneridae</taxon>
        <taxon>Pentapetalae</taxon>
        <taxon>asterids</taxon>
        <taxon>lamiids</taxon>
        <taxon>Lamiales</taxon>
        <taxon>Oleaceae</taxon>
        <taxon>Forsythieae</taxon>
        <taxon>Forsythia</taxon>
    </lineage>
</organism>
<gene>
    <name evidence="12" type="ORF">Fot_23914</name>
</gene>
<keyword evidence="5 8" id="KW-0238">DNA-binding</keyword>
<dbReference type="Pfam" id="PF02701">
    <property type="entry name" value="Zn_ribbon_Dof"/>
    <property type="match status" value="1"/>
</dbReference>
<evidence type="ECO:0000256" key="9">
    <source>
        <dbReference type="RuleBase" id="RU369094"/>
    </source>
</evidence>
<feature type="region of interest" description="Disordered" evidence="10">
    <location>
        <begin position="130"/>
        <end position="170"/>
    </location>
</feature>
<dbReference type="GO" id="GO:0003700">
    <property type="term" value="F:DNA-binding transcription factor activity"/>
    <property type="evidence" value="ECO:0007669"/>
    <property type="project" value="UniProtKB-UniRule"/>
</dbReference>
<dbReference type="Proteomes" id="UP001604277">
    <property type="component" value="Unassembled WGS sequence"/>
</dbReference>
<keyword evidence="7 8" id="KW-0539">Nucleus</keyword>
<dbReference type="InterPro" id="IPR003851">
    <property type="entry name" value="Znf_Dof"/>
</dbReference>